<dbReference type="EMBL" id="LCWV01000029">
    <property type="protein sequence ID" value="PWI65869.1"/>
    <property type="molecule type" value="Genomic_DNA"/>
</dbReference>
<feature type="region of interest" description="Disordered" evidence="1">
    <location>
        <begin position="70"/>
        <end position="100"/>
    </location>
</feature>
<sequence>MKFATYIIVALGSGAVALPGPVSRHWDQQETANGRRSLTHWLAAGTCYIIPHSWCSPKITSAAIEPTAVADAEPPSNTSVAPSAAATTDVAEPQPPTVQAGEQRLPWVPRPSKWVIRANDCPNNVVQLLTAEHIVAISDKCGTGIVCRAASDPAACFDRFEAPPNHPTELLDWQEGTYEPVLGSVGQCQYAPWIASYPDVLCGTARHCKSYHIGYMNDDMYRNEQDCLDSHRPAP</sequence>
<evidence type="ECO:0000256" key="1">
    <source>
        <dbReference type="SAM" id="MobiDB-lite"/>
    </source>
</evidence>
<keyword evidence="2" id="KW-0732">Signal</keyword>
<reference evidence="3" key="3">
    <citation type="submission" date="2023-11" db="EMBL/GenBank/DDBJ databases">
        <authorList>
            <person name="Beijen E."/>
            <person name="Ohm R.A."/>
        </authorList>
    </citation>
    <scope>NUCLEOTIDE SEQUENCE</scope>
    <source>
        <strain evidence="3">CBS 150709</strain>
    </source>
</reference>
<dbReference type="AlphaFoldDB" id="A0A2U3DUE8"/>
<reference evidence="4" key="1">
    <citation type="submission" date="2015-05" db="EMBL/GenBank/DDBJ databases">
        <authorList>
            <person name="Wang D.B."/>
            <person name="Wang M."/>
        </authorList>
    </citation>
    <scope>NUCLEOTIDE SEQUENCE</scope>
    <source>
        <strain evidence="4">36-1</strain>
    </source>
</reference>
<evidence type="ECO:0000313" key="3">
    <source>
        <dbReference type="EMBL" id="KAK4089999.1"/>
    </source>
</evidence>
<dbReference type="Proteomes" id="UP000245956">
    <property type="component" value="Unassembled WGS sequence"/>
</dbReference>
<proteinExistence type="predicted"/>
<feature type="signal peptide" evidence="2">
    <location>
        <begin position="1"/>
        <end position="17"/>
    </location>
</feature>
<comment type="caution">
    <text evidence="4">The sequence shown here is derived from an EMBL/GenBank/DDBJ whole genome shotgun (WGS) entry which is preliminary data.</text>
</comment>
<organism evidence="4 5">
    <name type="scientific">Purpureocillium lilacinum</name>
    <name type="common">Paecilomyces lilacinus</name>
    <dbReference type="NCBI Taxonomy" id="33203"/>
    <lineage>
        <taxon>Eukaryota</taxon>
        <taxon>Fungi</taxon>
        <taxon>Dikarya</taxon>
        <taxon>Ascomycota</taxon>
        <taxon>Pezizomycotina</taxon>
        <taxon>Sordariomycetes</taxon>
        <taxon>Hypocreomycetidae</taxon>
        <taxon>Hypocreales</taxon>
        <taxon>Ophiocordycipitaceae</taxon>
        <taxon>Purpureocillium</taxon>
    </lineage>
</organism>
<feature type="chain" id="PRO_5015458685" evidence="2">
    <location>
        <begin position="18"/>
        <end position="235"/>
    </location>
</feature>
<name>A0A2U3DUE8_PURLI</name>
<reference evidence="4 5" key="2">
    <citation type="journal article" date="2016" name="Front. Microbiol.">
        <title>Genome and transcriptome sequences reveal the specific parasitism of the nematophagous Purpureocillium lilacinum 36-1.</title>
        <authorList>
            <person name="Xie J."/>
            <person name="Li S."/>
            <person name="Mo C."/>
            <person name="Xiao X."/>
            <person name="Peng D."/>
            <person name="Wang G."/>
            <person name="Xiao Y."/>
        </authorList>
    </citation>
    <scope>NUCLEOTIDE SEQUENCE [LARGE SCALE GENOMIC DNA]</scope>
    <source>
        <strain evidence="4 5">36-1</strain>
    </source>
</reference>
<accession>A0A2U3DUE8</accession>
<dbReference type="Proteomes" id="UP001287286">
    <property type="component" value="Unassembled WGS sequence"/>
</dbReference>
<keyword evidence="6" id="KW-1185">Reference proteome</keyword>
<evidence type="ECO:0000313" key="6">
    <source>
        <dbReference type="Proteomes" id="UP001287286"/>
    </source>
</evidence>
<gene>
    <name evidence="4" type="ORF">PCL_05597</name>
    <name evidence="3" type="ORF">Purlil1_5625</name>
</gene>
<evidence type="ECO:0000313" key="4">
    <source>
        <dbReference type="EMBL" id="PWI65869.1"/>
    </source>
</evidence>
<reference evidence="3 6" key="4">
    <citation type="journal article" date="2024" name="Microbiol. Resour. Announc.">
        <title>Genome annotations for the ascomycete fungi Trichoderma harzianum, Trichoderma aggressivum, and Purpureocillium lilacinum.</title>
        <authorList>
            <person name="Beijen E.P.W."/>
            <person name="Ohm R.A."/>
        </authorList>
    </citation>
    <scope>NUCLEOTIDE SEQUENCE [LARGE SCALE GENOMIC DNA]</scope>
    <source>
        <strain evidence="3 6">CBS 150709</strain>
    </source>
</reference>
<protein>
    <submittedName>
        <fullName evidence="4">Uncharacterized protein</fullName>
    </submittedName>
</protein>
<evidence type="ECO:0000313" key="5">
    <source>
        <dbReference type="Proteomes" id="UP000245956"/>
    </source>
</evidence>
<dbReference type="EMBL" id="JAWRVI010000017">
    <property type="protein sequence ID" value="KAK4089999.1"/>
    <property type="molecule type" value="Genomic_DNA"/>
</dbReference>
<evidence type="ECO:0000256" key="2">
    <source>
        <dbReference type="SAM" id="SignalP"/>
    </source>
</evidence>